<evidence type="ECO:0000313" key="4">
    <source>
        <dbReference type="Proteomes" id="UP000028838"/>
    </source>
</evidence>
<evidence type="ECO:0000259" key="2">
    <source>
        <dbReference type="Pfam" id="PF14531"/>
    </source>
</evidence>
<dbReference type="InterPro" id="IPR027916">
    <property type="entry name" value="Kinase-like_dom_ROP"/>
</dbReference>
<evidence type="ECO:0000313" key="3">
    <source>
        <dbReference type="EMBL" id="KFG41681.1"/>
    </source>
</evidence>
<dbReference type="SUPFAM" id="SSF56112">
    <property type="entry name" value="Protein kinase-like (PK-like)"/>
    <property type="match status" value="1"/>
</dbReference>
<dbReference type="EMBL" id="AEYH02002227">
    <property type="protein sequence ID" value="KFG41681.1"/>
    <property type="molecule type" value="Genomic_DNA"/>
</dbReference>
<dbReference type="InterPro" id="IPR011009">
    <property type="entry name" value="Kinase-like_dom_sf"/>
</dbReference>
<feature type="region of interest" description="Disordered" evidence="1">
    <location>
        <begin position="52"/>
        <end position="124"/>
    </location>
</feature>
<gene>
    <name evidence="3" type="ORF">TGFOU_291960</name>
</gene>
<proteinExistence type="predicted"/>
<dbReference type="OrthoDB" id="333464at2759"/>
<dbReference type="Pfam" id="PF14531">
    <property type="entry name" value="Kinase-like"/>
    <property type="match status" value="1"/>
</dbReference>
<keyword evidence="3" id="KW-0808">Transferase</keyword>
<feature type="domain" description="Rhoptry Protein kinase-like" evidence="2">
    <location>
        <begin position="321"/>
        <end position="484"/>
    </location>
</feature>
<comment type="caution">
    <text evidence="3">The sequence shown here is derived from an EMBL/GenBank/DDBJ whole genome shotgun (WGS) entry which is preliminary data.</text>
</comment>
<keyword evidence="3" id="KW-0418">Kinase</keyword>
<name>A0A086KBB3_TOXGO</name>
<sequence length="525" mass="57901">MTPSTCCFGVLFQSFRGNSASASEESCLGGGHPDGTTATVFRPKTLQALGLATDSDSEPEGKGGYQRLTESTRRKKKATGRIASLFGRGRGKGDEEASGDEGASGGKEQPLGPPTGIPRRRRFWQKERVEPEDAVVRAFRRFLKYRVLDVETIEGTPSQLDRSSWTPSPPFFQPGEGSSKAVEYFVKQQTPALTDEMHKLLEVVDPVMPPGRPLQMSSPSSKRTTHFERGPMLMTDFFALTVDHQPFNMRIFPLPGGFEGEQKVEQYKKVMLNEQKVLSIFGVADGKKVSNAYHCYLPVEEVFFGKGQQVISLGPSLKMPSVVFLYPSASATLGQVAEAIKLAAQQQGTALVAQAAQLHITLQLIKLVAITTSKGILLRRLSLENFLLRGDGVVFLSGFSELVNETEIFYETEDGTLVTQPPTRTSRGRRFTPADNSCDLGLVIFSLWCNGSPPEREPSGWVNLDFSSCESEVPVLVQQIICGLCKAHGYPPQNAFQTLGSHEFKQLRQLYRDVEQRAEVHLLME</sequence>
<reference evidence="3 4" key="1">
    <citation type="submission" date="2014-07" db="EMBL/GenBank/DDBJ databases">
        <authorList>
            <person name="Sibley D."/>
            <person name="Venepally P."/>
            <person name="Karamycheva S."/>
            <person name="Hadjithomas M."/>
            <person name="Khan A."/>
            <person name="Brunk B."/>
            <person name="Roos D."/>
            <person name="Caler E."/>
            <person name="Lorenzi H."/>
        </authorList>
    </citation>
    <scope>NUCLEOTIDE SEQUENCE [LARGE SCALE GENOMIC DNA]</scope>
    <source>
        <strain evidence="3 4">FOU</strain>
    </source>
</reference>
<organism evidence="3 4">
    <name type="scientific">Toxoplasma gondii FOU</name>
    <dbReference type="NCBI Taxonomy" id="943167"/>
    <lineage>
        <taxon>Eukaryota</taxon>
        <taxon>Sar</taxon>
        <taxon>Alveolata</taxon>
        <taxon>Apicomplexa</taxon>
        <taxon>Conoidasida</taxon>
        <taxon>Coccidia</taxon>
        <taxon>Eucoccidiorida</taxon>
        <taxon>Eimeriorina</taxon>
        <taxon>Sarcocystidae</taxon>
        <taxon>Toxoplasma</taxon>
    </lineage>
</organism>
<dbReference type="Gene3D" id="3.30.200.20">
    <property type="entry name" value="Phosphorylase Kinase, domain 1"/>
    <property type="match status" value="1"/>
</dbReference>
<accession>A0A086KBB3</accession>
<dbReference type="VEuPathDB" id="ToxoDB:TGFOU_291960"/>
<dbReference type="Gene3D" id="1.10.510.10">
    <property type="entry name" value="Transferase(Phosphotransferase) domain 1"/>
    <property type="match status" value="1"/>
</dbReference>
<evidence type="ECO:0000256" key="1">
    <source>
        <dbReference type="SAM" id="MobiDB-lite"/>
    </source>
</evidence>
<dbReference type="AlphaFoldDB" id="A0A086KBB3"/>
<dbReference type="Proteomes" id="UP000028838">
    <property type="component" value="Unassembled WGS sequence"/>
</dbReference>
<protein>
    <submittedName>
        <fullName evidence="3">Rhoptry kinase family protein ROP40 (Incomplete catalytic triad)</fullName>
    </submittedName>
</protein>
<dbReference type="GO" id="GO:0016301">
    <property type="term" value="F:kinase activity"/>
    <property type="evidence" value="ECO:0007669"/>
    <property type="project" value="UniProtKB-KW"/>
</dbReference>